<evidence type="ECO:0000313" key="3">
    <source>
        <dbReference type="Proteomes" id="UP000640274"/>
    </source>
</evidence>
<feature type="region of interest" description="Disordered" evidence="1">
    <location>
        <begin position="1"/>
        <end position="31"/>
    </location>
</feature>
<dbReference type="PANTHER" id="PTHR38448:SF1">
    <property type="entry name" value="YLBF FAMILY REGULATOR"/>
    <property type="match status" value="1"/>
</dbReference>
<dbReference type="Proteomes" id="UP000640274">
    <property type="component" value="Unassembled WGS sequence"/>
</dbReference>
<dbReference type="SUPFAM" id="SSF158622">
    <property type="entry name" value="YheA/YmcA-like"/>
    <property type="match status" value="1"/>
</dbReference>
<dbReference type="AlphaFoldDB" id="A0A934J727"/>
<feature type="compositionally biased region" description="Basic and acidic residues" evidence="1">
    <location>
        <begin position="12"/>
        <end position="23"/>
    </location>
</feature>
<reference evidence="2" key="1">
    <citation type="submission" date="2020-12" db="EMBL/GenBank/DDBJ databases">
        <authorList>
            <person name="Huq M.A."/>
        </authorList>
    </citation>
    <scope>NUCLEOTIDE SEQUENCE</scope>
    <source>
        <strain evidence="2">MAHUQ-46</strain>
    </source>
</reference>
<dbReference type="PANTHER" id="PTHR38448">
    <property type="entry name" value="REGULATORY PROTEIN YLBF-RELATED"/>
    <property type="match status" value="1"/>
</dbReference>
<gene>
    <name evidence="2" type="ORF">JFN88_23115</name>
</gene>
<dbReference type="InterPro" id="IPR010368">
    <property type="entry name" value="Com_YlbF"/>
</dbReference>
<organism evidence="2 3">
    <name type="scientific">Paenibacillus roseus</name>
    <dbReference type="NCBI Taxonomy" id="2798579"/>
    <lineage>
        <taxon>Bacteria</taxon>
        <taxon>Bacillati</taxon>
        <taxon>Bacillota</taxon>
        <taxon>Bacilli</taxon>
        <taxon>Bacillales</taxon>
        <taxon>Paenibacillaceae</taxon>
        <taxon>Paenibacillus</taxon>
    </lineage>
</organism>
<keyword evidence="3" id="KW-1185">Reference proteome</keyword>
<evidence type="ECO:0000256" key="1">
    <source>
        <dbReference type="SAM" id="MobiDB-lite"/>
    </source>
</evidence>
<evidence type="ECO:0000313" key="2">
    <source>
        <dbReference type="EMBL" id="MBJ6364110.1"/>
    </source>
</evidence>
<accession>A0A934J727</accession>
<sequence length="170" mass="19252">MTTNQQSIQADGHNHANEHDHGHSHGSISGCGVPTFNTRDLIVKEDIMAKAKELAQMLFQSEEIQHYQRAEKQIQDHERVQGLISQMKKKQKEIVAFQSFNNPSMVTKIEGEIEALQDELDGIPIVTEFQQSQTDINYLLQLVISVIRDTVAEKINVEDAAENEPEECIE</sequence>
<dbReference type="RefSeq" id="WP_199021715.1">
    <property type="nucleotide sequence ID" value="NZ_JAELUP010000117.1"/>
</dbReference>
<comment type="caution">
    <text evidence="2">The sequence shown here is derived from an EMBL/GenBank/DDBJ whole genome shotgun (WGS) entry which is preliminary data.</text>
</comment>
<dbReference type="Gene3D" id="1.20.1500.10">
    <property type="entry name" value="YheA/YmcA-like"/>
    <property type="match status" value="1"/>
</dbReference>
<name>A0A934J727_9BACL</name>
<protein>
    <submittedName>
        <fullName evidence="2">RicAFT regulatory complex protein RicA family protein</fullName>
    </submittedName>
</protein>
<dbReference type="InterPro" id="IPR052767">
    <property type="entry name" value="Bact_com_dev_regulator"/>
</dbReference>
<dbReference type="InterPro" id="IPR023378">
    <property type="entry name" value="YheA/YmcA-like_dom_sf"/>
</dbReference>
<dbReference type="Pfam" id="PF06133">
    <property type="entry name" value="Com_YlbF"/>
    <property type="match status" value="1"/>
</dbReference>
<dbReference type="EMBL" id="JAELUP010000117">
    <property type="protein sequence ID" value="MBJ6364110.1"/>
    <property type="molecule type" value="Genomic_DNA"/>
</dbReference>
<proteinExistence type="predicted"/>